<evidence type="ECO:0000313" key="2">
    <source>
        <dbReference type="Proteomes" id="UP000821865"/>
    </source>
</evidence>
<keyword evidence="2" id="KW-1185">Reference proteome</keyword>
<comment type="caution">
    <text evidence="1">The sequence shown here is derived from an EMBL/GenBank/DDBJ whole genome shotgun (WGS) entry which is preliminary data.</text>
</comment>
<gene>
    <name evidence="1" type="ORF">HPB49_016059</name>
</gene>
<dbReference type="Proteomes" id="UP000821865">
    <property type="component" value="Chromosome 4"/>
</dbReference>
<organism evidence="1 2">
    <name type="scientific">Dermacentor silvarum</name>
    <name type="common">Tick</name>
    <dbReference type="NCBI Taxonomy" id="543639"/>
    <lineage>
        <taxon>Eukaryota</taxon>
        <taxon>Metazoa</taxon>
        <taxon>Ecdysozoa</taxon>
        <taxon>Arthropoda</taxon>
        <taxon>Chelicerata</taxon>
        <taxon>Arachnida</taxon>
        <taxon>Acari</taxon>
        <taxon>Parasitiformes</taxon>
        <taxon>Ixodida</taxon>
        <taxon>Ixodoidea</taxon>
        <taxon>Ixodidae</taxon>
        <taxon>Rhipicephalinae</taxon>
        <taxon>Dermacentor</taxon>
    </lineage>
</organism>
<dbReference type="EMBL" id="CM023473">
    <property type="protein sequence ID" value="KAH7954159.1"/>
    <property type="molecule type" value="Genomic_DNA"/>
</dbReference>
<reference evidence="1" key="1">
    <citation type="submission" date="2020-05" db="EMBL/GenBank/DDBJ databases">
        <title>Large-scale comparative analyses of tick genomes elucidate their genetic diversity and vector capacities.</title>
        <authorList>
            <person name="Jia N."/>
            <person name="Wang J."/>
            <person name="Shi W."/>
            <person name="Du L."/>
            <person name="Sun Y."/>
            <person name="Zhan W."/>
            <person name="Jiang J."/>
            <person name="Wang Q."/>
            <person name="Zhang B."/>
            <person name="Ji P."/>
            <person name="Sakyi L.B."/>
            <person name="Cui X."/>
            <person name="Yuan T."/>
            <person name="Jiang B."/>
            <person name="Yang W."/>
            <person name="Lam T.T.-Y."/>
            <person name="Chang Q."/>
            <person name="Ding S."/>
            <person name="Wang X."/>
            <person name="Zhu J."/>
            <person name="Ruan X."/>
            <person name="Zhao L."/>
            <person name="Wei J."/>
            <person name="Que T."/>
            <person name="Du C."/>
            <person name="Cheng J."/>
            <person name="Dai P."/>
            <person name="Han X."/>
            <person name="Huang E."/>
            <person name="Gao Y."/>
            <person name="Liu J."/>
            <person name="Shao H."/>
            <person name="Ye R."/>
            <person name="Li L."/>
            <person name="Wei W."/>
            <person name="Wang X."/>
            <person name="Wang C."/>
            <person name="Yang T."/>
            <person name="Huo Q."/>
            <person name="Li W."/>
            <person name="Guo W."/>
            <person name="Chen H."/>
            <person name="Zhou L."/>
            <person name="Ni X."/>
            <person name="Tian J."/>
            <person name="Zhou Y."/>
            <person name="Sheng Y."/>
            <person name="Liu T."/>
            <person name="Pan Y."/>
            <person name="Xia L."/>
            <person name="Li J."/>
            <person name="Zhao F."/>
            <person name="Cao W."/>
        </authorList>
    </citation>
    <scope>NUCLEOTIDE SEQUENCE</scope>
    <source>
        <strain evidence="1">Dsil-2018</strain>
    </source>
</reference>
<name>A0ACB8CYG2_DERSI</name>
<protein>
    <submittedName>
        <fullName evidence="1">Uncharacterized protein</fullName>
    </submittedName>
</protein>
<proteinExistence type="predicted"/>
<accession>A0ACB8CYG2</accession>
<evidence type="ECO:0000313" key="1">
    <source>
        <dbReference type="EMBL" id="KAH7954159.1"/>
    </source>
</evidence>
<sequence length="266" mass="28715">MPKCSAYGCRSGYDPTASKGRHFFGVPKEPVLAAKWSAALARKGTALGAKSTICNLHFSDDVLVKNYEHVVQGNLVQIPRGRWCLKPGAVPTLRLASSVEKPIRRKRRRQRLAVVCDSQDQTVVHDERFAALRASLAECKDMSGWSVHGCGDELVALCKMSVVDSIVVVEKAVVVRDTLEVTVNAMGRVVPTEHCLASPTVHVNDAEELGKLVSRLDALNICSGCPGGEDSSDAKLLRTFGVFSEQCHVLSMQPVCAACQLLSDAS</sequence>